<name>A0ABQ9YXJ3_9CRUS</name>
<dbReference type="Proteomes" id="UP001234178">
    <property type="component" value="Unassembled WGS sequence"/>
</dbReference>
<accession>A0ABQ9YXJ3</accession>
<evidence type="ECO:0008006" key="4">
    <source>
        <dbReference type="Google" id="ProtNLM"/>
    </source>
</evidence>
<gene>
    <name evidence="2" type="ORF">OUZ56_007089</name>
</gene>
<reference evidence="2 3" key="1">
    <citation type="journal article" date="2023" name="Nucleic Acids Res.">
        <title>The hologenome of Daphnia magna reveals possible DNA methylation and microbiome-mediated evolution of the host genome.</title>
        <authorList>
            <person name="Chaturvedi A."/>
            <person name="Li X."/>
            <person name="Dhandapani V."/>
            <person name="Marshall H."/>
            <person name="Kissane S."/>
            <person name="Cuenca-Cambronero M."/>
            <person name="Asole G."/>
            <person name="Calvet F."/>
            <person name="Ruiz-Romero M."/>
            <person name="Marangio P."/>
            <person name="Guigo R."/>
            <person name="Rago D."/>
            <person name="Mirbahai L."/>
            <person name="Eastwood N."/>
            <person name="Colbourne J.K."/>
            <person name="Zhou J."/>
            <person name="Mallon E."/>
            <person name="Orsini L."/>
        </authorList>
    </citation>
    <scope>NUCLEOTIDE SEQUENCE [LARGE SCALE GENOMIC DNA]</scope>
    <source>
        <strain evidence="2">LRV0_1</strain>
    </source>
</reference>
<keyword evidence="3" id="KW-1185">Reference proteome</keyword>
<protein>
    <recommendedName>
        <fullName evidence="4">Ndc10 domain-containing protein</fullName>
    </recommendedName>
</protein>
<sequence>MIDRIDLGMAEETTAPTAAPTAGPQTTKLKTAMGAIVLRGSGRQDMLGPADGGAWNVLGYFRVFFLPVFPTEPMFQTPAFSGGYLARSKLTLPLTQFLEKYVGWDKLDPNIVGDPSCYQNILQVSTQFTQRMPHYTTHQSLLAIFQCREFFMHAITQQVREQTNEKEPRAASSQKLVEPGTLF</sequence>
<dbReference type="EMBL" id="JAOYFB010000001">
    <property type="protein sequence ID" value="KAK4005377.1"/>
    <property type="molecule type" value="Genomic_DNA"/>
</dbReference>
<evidence type="ECO:0000313" key="2">
    <source>
        <dbReference type="EMBL" id="KAK4005377.1"/>
    </source>
</evidence>
<comment type="caution">
    <text evidence="2">The sequence shown here is derived from an EMBL/GenBank/DDBJ whole genome shotgun (WGS) entry which is preliminary data.</text>
</comment>
<evidence type="ECO:0000313" key="3">
    <source>
        <dbReference type="Proteomes" id="UP001234178"/>
    </source>
</evidence>
<feature type="region of interest" description="Disordered" evidence="1">
    <location>
        <begin position="161"/>
        <end position="183"/>
    </location>
</feature>
<evidence type="ECO:0000256" key="1">
    <source>
        <dbReference type="SAM" id="MobiDB-lite"/>
    </source>
</evidence>
<proteinExistence type="predicted"/>
<organism evidence="2 3">
    <name type="scientific">Daphnia magna</name>
    <dbReference type="NCBI Taxonomy" id="35525"/>
    <lineage>
        <taxon>Eukaryota</taxon>
        <taxon>Metazoa</taxon>
        <taxon>Ecdysozoa</taxon>
        <taxon>Arthropoda</taxon>
        <taxon>Crustacea</taxon>
        <taxon>Branchiopoda</taxon>
        <taxon>Diplostraca</taxon>
        <taxon>Cladocera</taxon>
        <taxon>Anomopoda</taxon>
        <taxon>Daphniidae</taxon>
        <taxon>Daphnia</taxon>
    </lineage>
</organism>